<feature type="region of interest" description="Disordered" evidence="1">
    <location>
        <begin position="1"/>
        <end position="37"/>
    </location>
</feature>
<dbReference type="OrthoDB" id="204026at2759"/>
<dbReference type="InterPro" id="IPR011055">
    <property type="entry name" value="Dup_hybrid_motif"/>
</dbReference>
<dbReference type="Gene3D" id="2.70.70.10">
    <property type="entry name" value="Glucose Permease (Domain IIA)"/>
    <property type="match status" value="1"/>
</dbReference>
<dbReference type="PANTHER" id="PTHR21666">
    <property type="entry name" value="PEPTIDASE-RELATED"/>
    <property type="match status" value="1"/>
</dbReference>
<proteinExistence type="predicted"/>
<comment type="caution">
    <text evidence="3">The sequence shown here is derived from an EMBL/GenBank/DDBJ whole genome shotgun (WGS) entry which is preliminary data.</text>
</comment>
<evidence type="ECO:0000313" key="4">
    <source>
        <dbReference type="Proteomes" id="UP001153069"/>
    </source>
</evidence>
<evidence type="ECO:0000256" key="1">
    <source>
        <dbReference type="SAM" id="MobiDB-lite"/>
    </source>
</evidence>
<dbReference type="GO" id="GO:0004222">
    <property type="term" value="F:metalloendopeptidase activity"/>
    <property type="evidence" value="ECO:0007669"/>
    <property type="project" value="TreeGrafter"/>
</dbReference>
<accession>A0A9N8EI75</accession>
<protein>
    <submittedName>
        <fullName evidence="3">Peptidase family M23</fullName>
    </submittedName>
</protein>
<sequence>MGKSNNNNSNNKKKRKKKKATAATTTPTDSNFVSSAGPGCYIARRSSVSSSSGSTSDWVLEWEDVSSDDFDQDEDEIPELALDPEEQTLSVCNMNKYPLIAYISILGDNTCLKDKQGRTMTPGTTTNNQGLTQPCVTLIVLCPPKVFCHLCHFQLQSSHEHVDQDMLSQIQLESDVQQWNVHPHPHDQHDLPLAFPLQTTLPDSTSFLCTQGEGGQLTHFFSGNLHAVDFRCPIGTLLLAVADGIVVEANDNNTLTGIAVSNLFTWNSILLQVTTTTPTDSNNSNEQPLFVEYVHISKSHVQVGDTVERGQVIGLSGSIGFSPEPHLHFAAYRSHQPDAPTVRVRFQTANARDAVFMPRAGYYYNADGEQPTPNNTATKTASNTTTTTTTIN</sequence>
<reference evidence="3" key="1">
    <citation type="submission" date="2020-06" db="EMBL/GenBank/DDBJ databases">
        <authorList>
            <consortium name="Plant Systems Biology data submission"/>
        </authorList>
    </citation>
    <scope>NUCLEOTIDE SEQUENCE</scope>
    <source>
        <strain evidence="3">D6</strain>
    </source>
</reference>
<gene>
    <name evidence="3" type="ORF">SEMRO_1032_G233590.1</name>
</gene>
<evidence type="ECO:0000259" key="2">
    <source>
        <dbReference type="Pfam" id="PF01551"/>
    </source>
</evidence>
<dbReference type="InterPro" id="IPR050570">
    <property type="entry name" value="Cell_wall_metabolism_enzyme"/>
</dbReference>
<dbReference type="AlphaFoldDB" id="A0A9N8EI75"/>
<keyword evidence="4" id="KW-1185">Reference proteome</keyword>
<dbReference type="CDD" id="cd12797">
    <property type="entry name" value="M23_peptidase"/>
    <property type="match status" value="1"/>
</dbReference>
<feature type="compositionally biased region" description="Low complexity" evidence="1">
    <location>
        <begin position="1"/>
        <end position="10"/>
    </location>
</feature>
<name>A0A9N8EI75_9STRA</name>
<dbReference type="InterPro" id="IPR016047">
    <property type="entry name" value="M23ase_b-sheet_dom"/>
</dbReference>
<dbReference type="EMBL" id="CAICTM010001030">
    <property type="protein sequence ID" value="CAB9519629.1"/>
    <property type="molecule type" value="Genomic_DNA"/>
</dbReference>
<organism evidence="3 4">
    <name type="scientific">Seminavis robusta</name>
    <dbReference type="NCBI Taxonomy" id="568900"/>
    <lineage>
        <taxon>Eukaryota</taxon>
        <taxon>Sar</taxon>
        <taxon>Stramenopiles</taxon>
        <taxon>Ochrophyta</taxon>
        <taxon>Bacillariophyta</taxon>
        <taxon>Bacillariophyceae</taxon>
        <taxon>Bacillariophycidae</taxon>
        <taxon>Naviculales</taxon>
        <taxon>Naviculaceae</taxon>
        <taxon>Seminavis</taxon>
    </lineage>
</organism>
<dbReference type="SUPFAM" id="SSF51261">
    <property type="entry name" value="Duplicated hybrid motif"/>
    <property type="match status" value="1"/>
</dbReference>
<feature type="region of interest" description="Disordered" evidence="1">
    <location>
        <begin position="366"/>
        <end position="392"/>
    </location>
</feature>
<feature type="compositionally biased region" description="Polar residues" evidence="1">
    <location>
        <begin position="22"/>
        <end position="34"/>
    </location>
</feature>
<dbReference type="Proteomes" id="UP001153069">
    <property type="component" value="Unassembled WGS sequence"/>
</dbReference>
<feature type="compositionally biased region" description="Low complexity" evidence="1">
    <location>
        <begin position="371"/>
        <end position="392"/>
    </location>
</feature>
<feature type="domain" description="M23ase beta-sheet core" evidence="2">
    <location>
        <begin position="289"/>
        <end position="337"/>
    </location>
</feature>
<evidence type="ECO:0000313" key="3">
    <source>
        <dbReference type="EMBL" id="CAB9519629.1"/>
    </source>
</evidence>
<feature type="compositionally biased region" description="Basic residues" evidence="1">
    <location>
        <begin position="11"/>
        <end position="20"/>
    </location>
</feature>
<dbReference type="Pfam" id="PF01551">
    <property type="entry name" value="Peptidase_M23"/>
    <property type="match status" value="1"/>
</dbReference>
<dbReference type="PANTHER" id="PTHR21666:SF270">
    <property type="entry name" value="MUREIN HYDROLASE ACTIVATOR ENVC"/>
    <property type="match status" value="1"/>
</dbReference>